<dbReference type="OrthoDB" id="9804723at2"/>
<dbReference type="InterPro" id="IPR050266">
    <property type="entry name" value="AB_hydrolase_sf"/>
</dbReference>
<evidence type="ECO:0000259" key="2">
    <source>
        <dbReference type="Pfam" id="PF00561"/>
    </source>
</evidence>
<dbReference type="PANTHER" id="PTHR43798:SF31">
    <property type="entry name" value="AB HYDROLASE SUPERFAMILY PROTEIN YCLE"/>
    <property type="match status" value="1"/>
</dbReference>
<keyword evidence="4" id="KW-1185">Reference proteome</keyword>
<evidence type="ECO:0000256" key="1">
    <source>
        <dbReference type="ARBA" id="ARBA00022801"/>
    </source>
</evidence>
<dbReference type="Pfam" id="PF00561">
    <property type="entry name" value="Abhydrolase_1"/>
    <property type="match status" value="1"/>
</dbReference>
<evidence type="ECO:0000313" key="3">
    <source>
        <dbReference type="EMBL" id="SDK02772.1"/>
    </source>
</evidence>
<dbReference type="RefSeq" id="WP_092497538.1">
    <property type="nucleotide sequence ID" value="NZ_FNFV01000001.1"/>
</dbReference>
<dbReference type="GO" id="GO:0016787">
    <property type="term" value="F:hydrolase activity"/>
    <property type="evidence" value="ECO:0007669"/>
    <property type="project" value="UniProtKB-KW"/>
</dbReference>
<accession>A0A1G8YIW4</accession>
<proteinExistence type="predicted"/>
<dbReference type="PANTHER" id="PTHR43798">
    <property type="entry name" value="MONOACYLGLYCEROL LIPASE"/>
    <property type="match status" value="1"/>
</dbReference>
<organism evidence="3 4">
    <name type="scientific">Meinhardsimonia xiamenensis</name>
    <dbReference type="NCBI Taxonomy" id="990712"/>
    <lineage>
        <taxon>Bacteria</taxon>
        <taxon>Pseudomonadati</taxon>
        <taxon>Pseudomonadota</taxon>
        <taxon>Alphaproteobacteria</taxon>
        <taxon>Rhodobacterales</taxon>
        <taxon>Paracoccaceae</taxon>
        <taxon>Meinhardsimonia</taxon>
    </lineage>
</organism>
<feature type="domain" description="AB hydrolase-1" evidence="2">
    <location>
        <begin position="19"/>
        <end position="246"/>
    </location>
</feature>
<dbReference type="SUPFAM" id="SSF53474">
    <property type="entry name" value="alpha/beta-Hydrolases"/>
    <property type="match status" value="1"/>
</dbReference>
<dbReference type="Gene3D" id="3.40.50.1820">
    <property type="entry name" value="alpha/beta hydrolase"/>
    <property type="match status" value="1"/>
</dbReference>
<name>A0A1G8YIW4_9RHOB</name>
<dbReference type="GO" id="GO:0016020">
    <property type="term" value="C:membrane"/>
    <property type="evidence" value="ECO:0007669"/>
    <property type="project" value="TreeGrafter"/>
</dbReference>
<protein>
    <submittedName>
        <fullName evidence="3">Pimeloyl-ACP methyl ester carboxylesterase</fullName>
    </submittedName>
</protein>
<gene>
    <name evidence="3" type="ORF">SAMN05216257_101344</name>
</gene>
<dbReference type="PRINTS" id="PR00111">
    <property type="entry name" value="ABHYDROLASE"/>
</dbReference>
<dbReference type="InterPro" id="IPR000073">
    <property type="entry name" value="AB_hydrolase_1"/>
</dbReference>
<dbReference type="PRINTS" id="PR00412">
    <property type="entry name" value="EPOXHYDRLASE"/>
</dbReference>
<reference evidence="4" key="1">
    <citation type="submission" date="2016-10" db="EMBL/GenBank/DDBJ databases">
        <authorList>
            <person name="Varghese N."/>
            <person name="Submissions S."/>
        </authorList>
    </citation>
    <scope>NUCLEOTIDE SEQUENCE [LARGE SCALE GENOMIC DNA]</scope>
    <source>
        <strain evidence="4">CGMCC 1.10789</strain>
    </source>
</reference>
<keyword evidence="1" id="KW-0378">Hydrolase</keyword>
<dbReference type="InterPro" id="IPR000639">
    <property type="entry name" value="Epox_hydrolase-like"/>
</dbReference>
<dbReference type="STRING" id="990712.SAMN05216257_101344"/>
<dbReference type="InterPro" id="IPR029058">
    <property type="entry name" value="AB_hydrolase_fold"/>
</dbReference>
<dbReference type="Proteomes" id="UP000199328">
    <property type="component" value="Unassembled WGS sequence"/>
</dbReference>
<dbReference type="EMBL" id="FNFV01000001">
    <property type="protein sequence ID" value="SDK02772.1"/>
    <property type="molecule type" value="Genomic_DNA"/>
</dbReference>
<sequence>MTETKIAAGIEYAEAGEGPAVICLHGIGGDTESFRPQLEGLAGFRVIAWNMPGYGASARGEWPPSFQSLSAALGRFIEALGLQRAHLVGHSIGGMVALEHAVRQPDQVASLTIIGSTPAFGGRDDSFKRAFLEARLKPLEEGMSMAEMAEASAPDLVGPIADAACIGSVAASMARVSEETWRGILECLVTFDRRDALAALDLPACLIAGSEDRNAPARTMERMAAKTPRAEFHVIEGAGHMIELEAPDEVNAIIAAFLGRVENEERA</sequence>
<evidence type="ECO:0000313" key="4">
    <source>
        <dbReference type="Proteomes" id="UP000199328"/>
    </source>
</evidence>
<dbReference type="AlphaFoldDB" id="A0A1G8YIW4"/>